<dbReference type="Proteomes" id="UP001159405">
    <property type="component" value="Unassembled WGS sequence"/>
</dbReference>
<reference evidence="3 4" key="1">
    <citation type="submission" date="2022-05" db="EMBL/GenBank/DDBJ databases">
        <authorList>
            <consortium name="Genoscope - CEA"/>
            <person name="William W."/>
        </authorList>
    </citation>
    <scope>NUCLEOTIDE SEQUENCE [LARGE SCALE GENOMIC DNA]</scope>
</reference>
<keyword evidence="4" id="KW-1185">Reference proteome</keyword>
<feature type="compositionally biased region" description="Basic and acidic residues" evidence="1">
    <location>
        <begin position="269"/>
        <end position="280"/>
    </location>
</feature>
<evidence type="ECO:0000259" key="2">
    <source>
        <dbReference type="Pfam" id="PF01926"/>
    </source>
</evidence>
<feature type="region of interest" description="Disordered" evidence="1">
    <location>
        <begin position="269"/>
        <end position="308"/>
    </location>
</feature>
<evidence type="ECO:0000313" key="4">
    <source>
        <dbReference type="Proteomes" id="UP001159405"/>
    </source>
</evidence>
<dbReference type="InterPro" id="IPR006073">
    <property type="entry name" value="GTP-bd"/>
</dbReference>
<dbReference type="Gene3D" id="3.40.50.300">
    <property type="entry name" value="P-loop containing nucleotide triphosphate hydrolases"/>
    <property type="match status" value="1"/>
</dbReference>
<dbReference type="Pfam" id="PF01926">
    <property type="entry name" value="MMR_HSR1"/>
    <property type="match status" value="1"/>
</dbReference>
<proteinExistence type="predicted"/>
<feature type="domain" description="G" evidence="2">
    <location>
        <begin position="46"/>
        <end position="168"/>
    </location>
</feature>
<dbReference type="InterPro" id="IPR027417">
    <property type="entry name" value="P-loop_NTPase"/>
</dbReference>
<accession>A0ABN8QG15</accession>
<organism evidence="3 4">
    <name type="scientific">Porites lobata</name>
    <dbReference type="NCBI Taxonomy" id="104759"/>
    <lineage>
        <taxon>Eukaryota</taxon>
        <taxon>Metazoa</taxon>
        <taxon>Cnidaria</taxon>
        <taxon>Anthozoa</taxon>
        <taxon>Hexacorallia</taxon>
        <taxon>Scleractinia</taxon>
        <taxon>Fungiina</taxon>
        <taxon>Poritidae</taxon>
        <taxon>Porites</taxon>
    </lineage>
</organism>
<comment type="caution">
    <text evidence="3">The sequence shown here is derived from an EMBL/GenBank/DDBJ whole genome shotgun (WGS) entry which is preliminary data.</text>
</comment>
<evidence type="ECO:0000313" key="3">
    <source>
        <dbReference type="EMBL" id="CAH3163918.1"/>
    </source>
</evidence>
<evidence type="ECO:0000256" key="1">
    <source>
        <dbReference type="SAM" id="MobiDB-lite"/>
    </source>
</evidence>
<dbReference type="PANTHER" id="PTHR14241">
    <property type="entry name" value="INTERFERON-INDUCED PROTEIN 44"/>
    <property type="match status" value="1"/>
</dbReference>
<sequence>MAKTVPTVKDEELEQLVERLLNYKVGRYQKFDDACGGEMEGFRLNIVLFGMTGSGKSALINTIFECLEMDIRPAVTQTTGREGTKILESCDLLPNNVTVYDTRGFSDFGKTEEGELFRILFGIERTGEELVRGDKGAKKAATGGVGAHKLKKPPLADQMHVILWVIKANDIRFEKGIYSDIIKFVQHKAREQIITIITVITFDDEIRELPNPDEKRRRLKEAAREVTGSETRDVFLIANSIPDQEFDPAYKKEVLKMLEQALKCGERSIKMRQVQRESPKRSISKPQGRAEKSAVENTEEPNYKSWSG</sequence>
<name>A0ABN8QG15_9CNID</name>
<protein>
    <recommendedName>
        <fullName evidence="2">G domain-containing protein</fullName>
    </recommendedName>
</protein>
<dbReference type="SUPFAM" id="SSF52540">
    <property type="entry name" value="P-loop containing nucleoside triphosphate hydrolases"/>
    <property type="match status" value="1"/>
</dbReference>
<dbReference type="EMBL" id="CALNXK010000127">
    <property type="protein sequence ID" value="CAH3163918.1"/>
    <property type="molecule type" value="Genomic_DNA"/>
</dbReference>
<dbReference type="PANTHER" id="PTHR14241:SF32">
    <property type="entry name" value="VWFA DOMAIN-CONTAINING PROTEIN-RELATED"/>
    <property type="match status" value="1"/>
</dbReference>
<gene>
    <name evidence="3" type="ORF">PLOB_00006037</name>
</gene>
<dbReference type="CDD" id="cd00882">
    <property type="entry name" value="Ras_like_GTPase"/>
    <property type="match status" value="1"/>
</dbReference>